<sequence length="109" mass="12012">MPAVVAGADIVLDQFRVGDYGVAACETMAAGRVVLAHVSEQVRSEVERHAGFPLPIPETTLDTIEGVLRDIVTRRDHYRAVASRGPEFVRALHNGEFSRSVLMRHFLEA</sequence>
<accession>A0A6G8FHQ0</accession>
<gene>
    <name evidence="1" type="ORF">G7067_04765</name>
</gene>
<evidence type="ECO:0000313" key="1">
    <source>
        <dbReference type="EMBL" id="QIM15887.1"/>
    </source>
</evidence>
<dbReference type="AlphaFoldDB" id="A0A6G8FHQ0"/>
<dbReference type="KEGG" id="lins:G7067_04765"/>
<dbReference type="EMBL" id="CP049934">
    <property type="protein sequence ID" value="QIM15887.1"/>
    <property type="molecule type" value="Genomic_DNA"/>
</dbReference>
<reference evidence="1 2" key="1">
    <citation type="submission" date="2020-03" db="EMBL/GenBank/DDBJ databases">
        <title>Leucobacter sp. nov., isolated from beetles.</title>
        <authorList>
            <person name="Hyun D.-W."/>
            <person name="Bae J.-W."/>
        </authorList>
    </citation>
    <scope>NUCLEOTIDE SEQUENCE [LARGE SCALE GENOMIC DNA]</scope>
    <source>
        <strain evidence="1 2">HDW9B</strain>
    </source>
</reference>
<organism evidence="1 2">
    <name type="scientific">Leucobacter insecticola</name>
    <dbReference type="NCBI Taxonomy" id="2714934"/>
    <lineage>
        <taxon>Bacteria</taxon>
        <taxon>Bacillati</taxon>
        <taxon>Actinomycetota</taxon>
        <taxon>Actinomycetes</taxon>
        <taxon>Micrococcales</taxon>
        <taxon>Microbacteriaceae</taxon>
        <taxon>Leucobacter</taxon>
    </lineage>
</organism>
<proteinExistence type="predicted"/>
<protein>
    <recommendedName>
        <fullName evidence="3">Glycosyltransferase</fullName>
    </recommendedName>
</protein>
<name>A0A6G8FHQ0_9MICO</name>
<evidence type="ECO:0000313" key="2">
    <source>
        <dbReference type="Proteomes" id="UP000501387"/>
    </source>
</evidence>
<evidence type="ECO:0008006" key="3">
    <source>
        <dbReference type="Google" id="ProtNLM"/>
    </source>
</evidence>
<keyword evidence="2" id="KW-1185">Reference proteome</keyword>
<dbReference type="Proteomes" id="UP000501387">
    <property type="component" value="Chromosome"/>
</dbReference>